<dbReference type="GO" id="GO:0003700">
    <property type="term" value="F:DNA-binding transcription factor activity"/>
    <property type="evidence" value="ECO:0007669"/>
    <property type="project" value="TreeGrafter"/>
</dbReference>
<sequence>MGTCVSALASFRLRSSRVILTGGGCSPTFPSNASLVDRAARFSVFAAAESPEVSNSGEISAAKMKAEPADSVDRPIIDRSPRVAGNKRKEAEKSKVRSTLGLELGLGFPIFGYSKLKIILCVFAVLGADQARREKINARMKLLQELVPGCNKISGTALVLDEIINHVQSLQRQVEFLSMRLAAVNPRIDFSGLDNTLSAECGRLMAGGNSNGRPGVAIDQSSAWLDGTINQGKFQQQMWLVDPQHPQQHQQQLWDRDDAQQSPVFVSNPNTVAIFPYGSSNPNPVSLPNQLKTEL</sequence>
<name>A0A5P1EZU0_ASPOF</name>
<comment type="subcellular location">
    <subcellularLocation>
        <location evidence="1">Nucleus</location>
    </subcellularLocation>
</comment>
<evidence type="ECO:0000259" key="6">
    <source>
        <dbReference type="PROSITE" id="PS50888"/>
    </source>
</evidence>
<proteinExistence type="inferred from homology"/>
<keyword evidence="5" id="KW-0539">Nucleus</keyword>
<dbReference type="GO" id="GO:0005634">
    <property type="term" value="C:nucleus"/>
    <property type="evidence" value="ECO:0007669"/>
    <property type="project" value="UniProtKB-SubCell"/>
</dbReference>
<dbReference type="PANTHER" id="PTHR12565">
    <property type="entry name" value="STEROL REGULATORY ELEMENT-BINDING PROTEIN"/>
    <property type="match status" value="1"/>
</dbReference>
<evidence type="ECO:0000313" key="8">
    <source>
        <dbReference type="Proteomes" id="UP000243459"/>
    </source>
</evidence>
<organism evidence="7 8">
    <name type="scientific">Asparagus officinalis</name>
    <name type="common">Garden asparagus</name>
    <dbReference type="NCBI Taxonomy" id="4686"/>
    <lineage>
        <taxon>Eukaryota</taxon>
        <taxon>Viridiplantae</taxon>
        <taxon>Streptophyta</taxon>
        <taxon>Embryophyta</taxon>
        <taxon>Tracheophyta</taxon>
        <taxon>Spermatophyta</taxon>
        <taxon>Magnoliopsida</taxon>
        <taxon>Liliopsida</taxon>
        <taxon>Asparagales</taxon>
        <taxon>Asparagaceae</taxon>
        <taxon>Asparagoideae</taxon>
        <taxon>Asparagus</taxon>
    </lineage>
</organism>
<evidence type="ECO:0000256" key="2">
    <source>
        <dbReference type="ARBA" id="ARBA00005510"/>
    </source>
</evidence>
<accession>A0A5P1EZU0</accession>
<dbReference type="GO" id="GO:0046983">
    <property type="term" value="F:protein dimerization activity"/>
    <property type="evidence" value="ECO:0007669"/>
    <property type="project" value="InterPro"/>
</dbReference>
<keyword evidence="8" id="KW-1185">Reference proteome</keyword>
<keyword evidence="4" id="KW-0804">Transcription</keyword>
<evidence type="ECO:0000256" key="3">
    <source>
        <dbReference type="ARBA" id="ARBA00023015"/>
    </source>
</evidence>
<dbReference type="Proteomes" id="UP000243459">
    <property type="component" value="Chromosome 5"/>
</dbReference>
<evidence type="ECO:0000256" key="1">
    <source>
        <dbReference type="ARBA" id="ARBA00004123"/>
    </source>
</evidence>
<dbReference type="EMBL" id="CM007385">
    <property type="protein sequence ID" value="ONK70079.1"/>
    <property type="molecule type" value="Genomic_DNA"/>
</dbReference>
<feature type="domain" description="BHLH" evidence="6">
    <location>
        <begin position="120"/>
        <end position="170"/>
    </location>
</feature>
<reference evidence="8" key="1">
    <citation type="journal article" date="2017" name="Nat. Commun.">
        <title>The asparagus genome sheds light on the origin and evolution of a young Y chromosome.</title>
        <authorList>
            <person name="Harkess A."/>
            <person name="Zhou J."/>
            <person name="Xu C."/>
            <person name="Bowers J.E."/>
            <person name="Van der Hulst R."/>
            <person name="Ayyampalayam S."/>
            <person name="Mercati F."/>
            <person name="Riccardi P."/>
            <person name="McKain M.R."/>
            <person name="Kakrana A."/>
            <person name="Tang H."/>
            <person name="Ray J."/>
            <person name="Groenendijk J."/>
            <person name="Arikit S."/>
            <person name="Mathioni S.M."/>
            <person name="Nakano M."/>
            <person name="Shan H."/>
            <person name="Telgmann-Rauber A."/>
            <person name="Kanno A."/>
            <person name="Yue Z."/>
            <person name="Chen H."/>
            <person name="Li W."/>
            <person name="Chen Y."/>
            <person name="Xu X."/>
            <person name="Zhang Y."/>
            <person name="Luo S."/>
            <person name="Chen H."/>
            <person name="Gao J."/>
            <person name="Mao Z."/>
            <person name="Pires J.C."/>
            <person name="Luo M."/>
            <person name="Kudrna D."/>
            <person name="Wing R.A."/>
            <person name="Meyers B.C."/>
            <person name="Yi K."/>
            <person name="Kong H."/>
            <person name="Lavrijsen P."/>
            <person name="Sunseri F."/>
            <person name="Falavigna A."/>
            <person name="Ye Y."/>
            <person name="Leebens-Mack J.H."/>
            <person name="Chen G."/>
        </authorList>
    </citation>
    <scope>NUCLEOTIDE SEQUENCE [LARGE SCALE GENOMIC DNA]</scope>
    <source>
        <strain evidence="8">cv. DH0086</strain>
    </source>
</reference>
<protein>
    <recommendedName>
        <fullName evidence="6">BHLH domain-containing protein</fullName>
    </recommendedName>
</protein>
<dbReference type="SUPFAM" id="SSF47459">
    <property type="entry name" value="HLH, helix-loop-helix DNA-binding domain"/>
    <property type="match status" value="1"/>
</dbReference>
<keyword evidence="3" id="KW-0805">Transcription regulation</keyword>
<evidence type="ECO:0000313" key="7">
    <source>
        <dbReference type="EMBL" id="ONK70079.1"/>
    </source>
</evidence>
<dbReference type="SMART" id="SM00353">
    <property type="entry name" value="HLH"/>
    <property type="match status" value="1"/>
</dbReference>
<evidence type="ECO:0000256" key="4">
    <source>
        <dbReference type="ARBA" id="ARBA00023163"/>
    </source>
</evidence>
<gene>
    <name evidence="7" type="ORF">A4U43_C05F30020</name>
</gene>
<dbReference type="InterPro" id="IPR011598">
    <property type="entry name" value="bHLH_dom"/>
</dbReference>
<dbReference type="AlphaFoldDB" id="A0A5P1EZU0"/>
<dbReference type="Gene3D" id="4.10.280.10">
    <property type="entry name" value="Helix-loop-helix DNA-binding domain"/>
    <property type="match status" value="1"/>
</dbReference>
<evidence type="ECO:0000256" key="5">
    <source>
        <dbReference type="ARBA" id="ARBA00023242"/>
    </source>
</evidence>
<comment type="similarity">
    <text evidence="2">Belongs to the bHLH protein family.</text>
</comment>
<dbReference type="Gramene" id="ONK70079">
    <property type="protein sequence ID" value="ONK70079"/>
    <property type="gene ID" value="A4U43_C05F30020"/>
</dbReference>
<dbReference type="PANTHER" id="PTHR12565:SF112">
    <property type="entry name" value="TRANSCRIPTION FACTOR BHLH48-RELATED"/>
    <property type="match status" value="1"/>
</dbReference>
<dbReference type="InterPro" id="IPR024097">
    <property type="entry name" value="bHLH_ZIP_TF"/>
</dbReference>
<dbReference type="PROSITE" id="PS50888">
    <property type="entry name" value="BHLH"/>
    <property type="match status" value="1"/>
</dbReference>
<dbReference type="InterPro" id="IPR036638">
    <property type="entry name" value="HLH_DNA-bd_sf"/>
</dbReference>